<protein>
    <submittedName>
        <fullName evidence="1">Uncharacterized protein</fullName>
    </submittedName>
</protein>
<reference evidence="1" key="2">
    <citation type="submission" date="2020-11" db="EMBL/GenBank/DDBJ databases">
        <authorList>
            <person name="McCartney M.A."/>
            <person name="Auch B."/>
            <person name="Kono T."/>
            <person name="Mallez S."/>
            <person name="Becker A."/>
            <person name="Gohl D.M."/>
            <person name="Silverstein K.A.T."/>
            <person name="Koren S."/>
            <person name="Bechman K.B."/>
            <person name="Herman A."/>
            <person name="Abrahante J.E."/>
            <person name="Garbe J."/>
        </authorList>
    </citation>
    <scope>NUCLEOTIDE SEQUENCE</scope>
    <source>
        <strain evidence="1">Duluth1</strain>
        <tissue evidence="1">Whole animal</tissue>
    </source>
</reference>
<reference evidence="1" key="1">
    <citation type="journal article" date="2019" name="bioRxiv">
        <title>The Genome of the Zebra Mussel, Dreissena polymorpha: A Resource for Invasive Species Research.</title>
        <authorList>
            <person name="McCartney M.A."/>
            <person name="Auch B."/>
            <person name="Kono T."/>
            <person name="Mallez S."/>
            <person name="Zhang Y."/>
            <person name="Obille A."/>
            <person name="Becker A."/>
            <person name="Abrahante J.E."/>
            <person name="Garbe J."/>
            <person name="Badalamenti J.P."/>
            <person name="Herman A."/>
            <person name="Mangelson H."/>
            <person name="Liachko I."/>
            <person name="Sullivan S."/>
            <person name="Sone E.D."/>
            <person name="Koren S."/>
            <person name="Silverstein K.A.T."/>
            <person name="Beckman K.B."/>
            <person name="Gohl D.M."/>
        </authorList>
    </citation>
    <scope>NUCLEOTIDE SEQUENCE</scope>
    <source>
        <strain evidence="1">Duluth1</strain>
        <tissue evidence="1">Whole animal</tissue>
    </source>
</reference>
<evidence type="ECO:0000313" key="2">
    <source>
        <dbReference type="Proteomes" id="UP000828390"/>
    </source>
</evidence>
<keyword evidence="2" id="KW-1185">Reference proteome</keyword>
<dbReference type="EMBL" id="JAIWYP010000014">
    <property type="protein sequence ID" value="KAH3711612.1"/>
    <property type="molecule type" value="Genomic_DNA"/>
</dbReference>
<accession>A0A9D3Z769</accession>
<evidence type="ECO:0000313" key="1">
    <source>
        <dbReference type="EMBL" id="KAH3711612.1"/>
    </source>
</evidence>
<sequence length="55" mass="6258">MQYARVVASLNLLDRHVKSNVLRIVLEQMFTPDAQTKQEAAFVVAVQDLQESVAW</sequence>
<proteinExistence type="predicted"/>
<dbReference type="AlphaFoldDB" id="A0A9D3Z769"/>
<dbReference type="Proteomes" id="UP000828390">
    <property type="component" value="Unassembled WGS sequence"/>
</dbReference>
<name>A0A9D3Z769_DREPO</name>
<gene>
    <name evidence="1" type="ORF">DPMN_071283</name>
</gene>
<organism evidence="1 2">
    <name type="scientific">Dreissena polymorpha</name>
    <name type="common">Zebra mussel</name>
    <name type="synonym">Mytilus polymorpha</name>
    <dbReference type="NCBI Taxonomy" id="45954"/>
    <lineage>
        <taxon>Eukaryota</taxon>
        <taxon>Metazoa</taxon>
        <taxon>Spiralia</taxon>
        <taxon>Lophotrochozoa</taxon>
        <taxon>Mollusca</taxon>
        <taxon>Bivalvia</taxon>
        <taxon>Autobranchia</taxon>
        <taxon>Heteroconchia</taxon>
        <taxon>Euheterodonta</taxon>
        <taxon>Imparidentia</taxon>
        <taxon>Neoheterodontei</taxon>
        <taxon>Myida</taxon>
        <taxon>Dreissenoidea</taxon>
        <taxon>Dreissenidae</taxon>
        <taxon>Dreissena</taxon>
    </lineage>
</organism>
<comment type="caution">
    <text evidence="1">The sequence shown here is derived from an EMBL/GenBank/DDBJ whole genome shotgun (WGS) entry which is preliminary data.</text>
</comment>